<dbReference type="Pfam" id="PF21982">
    <property type="entry name" value="RecX_HTH1"/>
    <property type="match status" value="1"/>
</dbReference>
<evidence type="ECO:0000259" key="6">
    <source>
        <dbReference type="Pfam" id="PF02631"/>
    </source>
</evidence>
<dbReference type="Pfam" id="PF02631">
    <property type="entry name" value="RecX_HTH2"/>
    <property type="match status" value="1"/>
</dbReference>
<dbReference type="EMBL" id="JASPDQ010000003">
    <property type="protein sequence ID" value="MDK8601260.1"/>
    <property type="molecule type" value="Genomic_DNA"/>
</dbReference>
<feature type="domain" description="RecX third three-helical" evidence="7">
    <location>
        <begin position="129"/>
        <end position="176"/>
    </location>
</feature>
<accession>A0AAW6ZI61</accession>
<evidence type="ECO:0000259" key="7">
    <source>
        <dbReference type="Pfam" id="PF21981"/>
    </source>
</evidence>
<name>A0AAW6ZI61_9ACTO</name>
<gene>
    <name evidence="5" type="primary">recX</name>
    <name evidence="9" type="ORF">QP858_02155</name>
</gene>
<dbReference type="PANTHER" id="PTHR33602:SF1">
    <property type="entry name" value="REGULATORY PROTEIN RECX FAMILY PROTEIN"/>
    <property type="match status" value="1"/>
</dbReference>
<evidence type="ECO:0000256" key="4">
    <source>
        <dbReference type="ARBA" id="ARBA00022490"/>
    </source>
</evidence>
<evidence type="ECO:0000256" key="5">
    <source>
        <dbReference type="HAMAP-Rule" id="MF_01114"/>
    </source>
</evidence>
<evidence type="ECO:0000259" key="8">
    <source>
        <dbReference type="Pfam" id="PF21982"/>
    </source>
</evidence>
<dbReference type="Pfam" id="PF21981">
    <property type="entry name" value="RecX_HTH3"/>
    <property type="match status" value="1"/>
</dbReference>
<protein>
    <recommendedName>
        <fullName evidence="3 5">Regulatory protein RecX</fullName>
    </recommendedName>
</protein>
<organism evidence="9 10">
    <name type="scientific">Trueperella bernardiae</name>
    <dbReference type="NCBI Taxonomy" id="59561"/>
    <lineage>
        <taxon>Bacteria</taxon>
        <taxon>Bacillati</taxon>
        <taxon>Actinomycetota</taxon>
        <taxon>Actinomycetes</taxon>
        <taxon>Actinomycetales</taxon>
        <taxon>Actinomycetaceae</taxon>
        <taxon>Trueperella</taxon>
    </lineage>
</organism>
<dbReference type="GO" id="GO:0006282">
    <property type="term" value="P:regulation of DNA repair"/>
    <property type="evidence" value="ECO:0007669"/>
    <property type="project" value="UniProtKB-UniRule"/>
</dbReference>
<sequence>MVDYSEDPRPRRRRDFVERRAARAAARNEEDWHVYARNLCYRLLAAQERSRRQLRDAMERNLVPDEIAQATLQAFVDAGLVDDERFAYMYVRSKFEGKVTTRRVLAQELRAKGVEGELAQRALEQITVEDELAAAIAFARKKAASMAGLEEEKKRRRLYGALGRRGFSPEHIRQAMEAALG</sequence>
<dbReference type="GO" id="GO:0005737">
    <property type="term" value="C:cytoplasm"/>
    <property type="evidence" value="ECO:0007669"/>
    <property type="project" value="UniProtKB-SubCell"/>
</dbReference>
<dbReference type="InterPro" id="IPR036388">
    <property type="entry name" value="WH-like_DNA-bd_sf"/>
</dbReference>
<dbReference type="InterPro" id="IPR053925">
    <property type="entry name" value="RecX_HTH_3rd"/>
</dbReference>
<reference evidence="9" key="1">
    <citation type="submission" date="2023-05" db="EMBL/GenBank/DDBJ databases">
        <title>Genomic Catalog of Human Bladder Bacteria.</title>
        <authorList>
            <person name="Du J."/>
        </authorList>
    </citation>
    <scope>NUCLEOTIDE SEQUENCE</scope>
    <source>
        <strain evidence="9">UMB1304A</strain>
    </source>
</reference>
<dbReference type="InterPro" id="IPR053924">
    <property type="entry name" value="RecX_HTH_2nd"/>
</dbReference>
<evidence type="ECO:0000313" key="10">
    <source>
        <dbReference type="Proteomes" id="UP001225576"/>
    </source>
</evidence>
<dbReference type="InterPro" id="IPR003783">
    <property type="entry name" value="Regulatory_RecX"/>
</dbReference>
<dbReference type="AlphaFoldDB" id="A0AAW6ZI61"/>
<comment type="similarity">
    <text evidence="2 5">Belongs to the RecX family.</text>
</comment>
<dbReference type="HAMAP" id="MF_01114">
    <property type="entry name" value="RecX"/>
    <property type="match status" value="1"/>
</dbReference>
<dbReference type="Gene3D" id="1.10.10.10">
    <property type="entry name" value="Winged helix-like DNA-binding domain superfamily/Winged helix DNA-binding domain"/>
    <property type="match status" value="2"/>
</dbReference>
<proteinExistence type="inferred from homology"/>
<feature type="domain" description="RecX first three-helical" evidence="8">
    <location>
        <begin position="36"/>
        <end position="73"/>
    </location>
</feature>
<evidence type="ECO:0000256" key="3">
    <source>
        <dbReference type="ARBA" id="ARBA00018111"/>
    </source>
</evidence>
<comment type="function">
    <text evidence="5">Modulates RecA activity.</text>
</comment>
<comment type="subcellular location">
    <subcellularLocation>
        <location evidence="1 5">Cytoplasm</location>
    </subcellularLocation>
</comment>
<keyword evidence="4 5" id="KW-0963">Cytoplasm</keyword>
<evidence type="ECO:0000256" key="1">
    <source>
        <dbReference type="ARBA" id="ARBA00004496"/>
    </source>
</evidence>
<evidence type="ECO:0000313" key="9">
    <source>
        <dbReference type="EMBL" id="MDK8601260.1"/>
    </source>
</evidence>
<evidence type="ECO:0000256" key="2">
    <source>
        <dbReference type="ARBA" id="ARBA00009695"/>
    </source>
</evidence>
<dbReference type="RefSeq" id="WP_083200508.1">
    <property type="nucleotide sequence ID" value="NZ_CAUPHE010000011.1"/>
</dbReference>
<dbReference type="InterPro" id="IPR053926">
    <property type="entry name" value="RecX_HTH_1st"/>
</dbReference>
<feature type="domain" description="RecX second three-helical" evidence="6">
    <location>
        <begin position="82"/>
        <end position="123"/>
    </location>
</feature>
<comment type="caution">
    <text evidence="9">The sequence shown here is derived from an EMBL/GenBank/DDBJ whole genome shotgun (WGS) entry which is preliminary data.</text>
</comment>
<dbReference type="PANTHER" id="PTHR33602">
    <property type="entry name" value="REGULATORY PROTEIN RECX FAMILY PROTEIN"/>
    <property type="match status" value="1"/>
</dbReference>
<dbReference type="Proteomes" id="UP001225576">
    <property type="component" value="Unassembled WGS sequence"/>
</dbReference>